<protein>
    <submittedName>
        <fullName evidence="3">Unannotated protein</fullName>
    </submittedName>
</protein>
<dbReference type="AlphaFoldDB" id="A0A6J7TI35"/>
<proteinExistence type="predicted"/>
<dbReference type="Pfam" id="PF13458">
    <property type="entry name" value="Peripla_BP_6"/>
    <property type="match status" value="1"/>
</dbReference>
<reference evidence="3" key="1">
    <citation type="submission" date="2020-05" db="EMBL/GenBank/DDBJ databases">
        <authorList>
            <person name="Chiriac C."/>
            <person name="Salcher M."/>
            <person name="Ghai R."/>
            <person name="Kavagutti S V."/>
        </authorList>
    </citation>
    <scope>NUCLEOTIDE SEQUENCE</scope>
</reference>
<dbReference type="SUPFAM" id="SSF53822">
    <property type="entry name" value="Periplasmic binding protein-like I"/>
    <property type="match status" value="1"/>
</dbReference>
<organism evidence="3">
    <name type="scientific">freshwater metagenome</name>
    <dbReference type="NCBI Taxonomy" id="449393"/>
    <lineage>
        <taxon>unclassified sequences</taxon>
        <taxon>metagenomes</taxon>
        <taxon>ecological metagenomes</taxon>
    </lineage>
</organism>
<dbReference type="EMBL" id="CAFBQE010000099">
    <property type="protein sequence ID" value="CAB5053185.1"/>
    <property type="molecule type" value="Genomic_DNA"/>
</dbReference>
<evidence type="ECO:0000313" key="3">
    <source>
        <dbReference type="EMBL" id="CAB5053185.1"/>
    </source>
</evidence>
<keyword evidence="1" id="KW-0732">Signal</keyword>
<dbReference type="InterPro" id="IPR028082">
    <property type="entry name" value="Peripla_BP_I"/>
</dbReference>
<dbReference type="InterPro" id="IPR028081">
    <property type="entry name" value="Leu-bd"/>
</dbReference>
<feature type="domain" description="Leucine-binding protein" evidence="2">
    <location>
        <begin position="12"/>
        <end position="116"/>
    </location>
</feature>
<accession>A0A6J7TI35</accession>
<evidence type="ECO:0000259" key="2">
    <source>
        <dbReference type="Pfam" id="PF13458"/>
    </source>
</evidence>
<name>A0A6J7TI35_9ZZZZ</name>
<evidence type="ECO:0000256" key="1">
    <source>
        <dbReference type="ARBA" id="ARBA00022729"/>
    </source>
</evidence>
<sequence length="132" mass="13839">MDGAFWLGAVPNLSNFYVVTYASVFGDDPNPGVNTLMASFKKVTGQDAATGGFITGAASIDAFVAAAKRANSFDGVKLASSLESFRRVSTVAGPTSFSAKLHVNVTRPMAIIQVTKGVHHFVAYKAAVRPVL</sequence>
<dbReference type="Gene3D" id="3.40.50.2300">
    <property type="match status" value="2"/>
</dbReference>
<gene>
    <name evidence="3" type="ORF">UFOPK4284_01093</name>
</gene>